<accession>K1SIM3</accession>
<name>K1SIM3_9ZZZZ</name>
<comment type="caution">
    <text evidence="2">The sequence shown here is derived from an EMBL/GenBank/DDBJ whole genome shotgun (WGS) entry which is preliminary data.</text>
</comment>
<reference evidence="2" key="1">
    <citation type="journal article" date="2013" name="Environ. Microbiol.">
        <title>Microbiota from the distal guts of lean and obese adolescents exhibit partial functional redundancy besides clear differences in community structure.</title>
        <authorList>
            <person name="Ferrer M."/>
            <person name="Ruiz A."/>
            <person name="Lanza F."/>
            <person name="Haange S.B."/>
            <person name="Oberbach A."/>
            <person name="Till H."/>
            <person name="Bargiela R."/>
            <person name="Campoy C."/>
            <person name="Segura M.T."/>
            <person name="Richter M."/>
            <person name="von Bergen M."/>
            <person name="Seifert J."/>
            <person name="Suarez A."/>
        </authorList>
    </citation>
    <scope>NUCLEOTIDE SEQUENCE</scope>
</reference>
<keyword evidence="1" id="KW-0812">Transmembrane</keyword>
<evidence type="ECO:0000256" key="1">
    <source>
        <dbReference type="SAM" id="Phobius"/>
    </source>
</evidence>
<feature type="transmembrane region" description="Helical" evidence="1">
    <location>
        <begin position="6"/>
        <end position="25"/>
    </location>
</feature>
<dbReference type="EMBL" id="AJWZ01010890">
    <property type="protein sequence ID" value="EKC47166.1"/>
    <property type="molecule type" value="Genomic_DNA"/>
</dbReference>
<keyword evidence="1" id="KW-0472">Membrane</keyword>
<evidence type="ECO:0000313" key="2">
    <source>
        <dbReference type="EMBL" id="EKC47166.1"/>
    </source>
</evidence>
<proteinExistence type="predicted"/>
<protein>
    <submittedName>
        <fullName evidence="2">Uncharacterized protein</fullName>
    </submittedName>
</protein>
<feature type="non-terminal residue" evidence="2">
    <location>
        <position position="1"/>
    </location>
</feature>
<gene>
    <name evidence="2" type="ORF">OBE_15842</name>
</gene>
<organism evidence="2">
    <name type="scientific">human gut metagenome</name>
    <dbReference type="NCBI Taxonomy" id="408170"/>
    <lineage>
        <taxon>unclassified sequences</taxon>
        <taxon>metagenomes</taxon>
        <taxon>organismal metagenomes</taxon>
    </lineage>
</organism>
<sequence length="43" mass="4631">YFINIAGLNAVVWGLLVGGILYFGIGMVTGRKGLDPDILDKCF</sequence>
<dbReference type="AlphaFoldDB" id="K1SIM3"/>
<keyword evidence="1" id="KW-1133">Transmembrane helix</keyword>